<dbReference type="RefSeq" id="WP_129620178.1">
    <property type="nucleotide sequence ID" value="NZ_LR214950.1"/>
</dbReference>
<protein>
    <submittedName>
        <fullName evidence="1">Uncharacterized protein</fullName>
    </submittedName>
</protein>
<gene>
    <name evidence="1" type="ORF">NCTC10183_00282</name>
</gene>
<evidence type="ECO:0000313" key="2">
    <source>
        <dbReference type="Proteomes" id="UP000290568"/>
    </source>
</evidence>
<reference evidence="1 2" key="1">
    <citation type="submission" date="2019-01" db="EMBL/GenBank/DDBJ databases">
        <authorList>
            <consortium name="Pathogen Informatics"/>
        </authorList>
    </citation>
    <scope>NUCLEOTIDE SEQUENCE [LARGE SCALE GENOMIC DNA]</scope>
    <source>
        <strain evidence="1 2">NCTC10183</strain>
    </source>
</reference>
<dbReference type="EMBL" id="LR214950">
    <property type="protein sequence ID" value="VEU58517.1"/>
    <property type="molecule type" value="Genomic_DNA"/>
</dbReference>
<proteinExistence type="predicted"/>
<sequence>MFNILVQKEKTLDFNVENGQSISTYSKYTGTEIYFDFNSRKFNDQHFRLSHPNGKYKKTSSGNRYFVERKVTFEYDSENRTLVLYYRVVYFNAGLTEKSVPEKSDIIISDKVYTSTIVLPNGVASVENTETPIESAEARN</sequence>
<organism evidence="1 2">
    <name type="scientific">Mycoplasmopsis gallinacea</name>
    <dbReference type="NCBI Taxonomy" id="29556"/>
    <lineage>
        <taxon>Bacteria</taxon>
        <taxon>Bacillati</taxon>
        <taxon>Mycoplasmatota</taxon>
        <taxon>Mycoplasmoidales</taxon>
        <taxon>Metamycoplasmataceae</taxon>
        <taxon>Mycoplasmopsis</taxon>
    </lineage>
</organism>
<evidence type="ECO:0000313" key="1">
    <source>
        <dbReference type="EMBL" id="VEU58517.1"/>
    </source>
</evidence>
<accession>A0A449A2Q9</accession>
<dbReference type="AlphaFoldDB" id="A0A449A2Q9"/>
<keyword evidence="2" id="KW-1185">Reference proteome</keyword>
<name>A0A449A2Q9_9BACT</name>
<dbReference type="Proteomes" id="UP000290568">
    <property type="component" value="Chromosome"/>
</dbReference>